<sequence length="282" mass="30450">MSAHIPMTLPFGGVPLCGEAARAVAAVRLRTLAADLPDGLTARMMDLEDSNLLADFRVRVVAMLEDPDHYRMAGEVGNFVSDHLGDKGLTAGIFRNDGRAGEGAGGRLVAYGALGLPSGNDPNRGRDLDLPEAELPWVAHMSSAMVDPSERGRGLHHRLIDWRIEVAEALGRRHLITTVSTRNHRSWGHLAGHGIYPKRLVRVGGDLVRLLVHRDFTADPVFDTASAELVAVDELAGRWDVFERGHVWGRVAAGDGAAQRWYALCGREKAPLEQAGTGPGGR</sequence>
<dbReference type="Gene3D" id="3.40.630.30">
    <property type="match status" value="1"/>
</dbReference>
<reference evidence="2 3" key="1">
    <citation type="journal article" date="2013" name="Int. J. Syst. Evol. Microbiol.">
        <title>Azospirillum humicireducens sp. nov., a nitrogen-fixing bacterium isolated from a microbial fuel cell.</title>
        <authorList>
            <person name="Zhou S."/>
            <person name="Han L."/>
            <person name="Wang Y."/>
            <person name="Yang G."/>
            <person name="Zhuang L."/>
            <person name="Hu P."/>
        </authorList>
    </citation>
    <scope>NUCLEOTIDE SEQUENCE [LARGE SCALE GENOMIC DNA]</scope>
    <source>
        <strain evidence="2 3">SgZ-5</strain>
    </source>
</reference>
<organism evidence="2 3">
    <name type="scientific">Azospirillum humicireducens</name>
    <dbReference type="NCBI Taxonomy" id="1226968"/>
    <lineage>
        <taxon>Bacteria</taxon>
        <taxon>Pseudomonadati</taxon>
        <taxon>Pseudomonadota</taxon>
        <taxon>Alphaproteobacteria</taxon>
        <taxon>Rhodospirillales</taxon>
        <taxon>Azospirillaceae</taxon>
        <taxon>Azospirillum</taxon>
    </lineage>
</organism>
<protein>
    <submittedName>
        <fullName evidence="2">GNAT family N-acetyltransferase</fullName>
    </submittedName>
</protein>
<dbReference type="KEGG" id="ahu:A6A40_04335"/>
<evidence type="ECO:0000313" key="2">
    <source>
        <dbReference type="EMBL" id="ANC91192.1"/>
    </source>
</evidence>
<name>A0A160JEF6_9PROT</name>
<proteinExistence type="predicted"/>
<gene>
    <name evidence="2" type="ORF">A6A40_04335</name>
</gene>
<dbReference type="AlphaFoldDB" id="A0A160JEF6"/>
<dbReference type="OrthoDB" id="7348753at2"/>
<dbReference type="RefSeq" id="WP_063634277.1">
    <property type="nucleotide sequence ID" value="NZ_CP015285.1"/>
</dbReference>
<evidence type="ECO:0000313" key="3">
    <source>
        <dbReference type="Proteomes" id="UP000077405"/>
    </source>
</evidence>
<dbReference type="Pfam" id="PF00583">
    <property type="entry name" value="Acetyltransf_1"/>
    <property type="match status" value="1"/>
</dbReference>
<dbReference type="SUPFAM" id="SSF55729">
    <property type="entry name" value="Acyl-CoA N-acyltransferases (Nat)"/>
    <property type="match status" value="1"/>
</dbReference>
<keyword evidence="2" id="KW-0808">Transferase</keyword>
<dbReference type="GO" id="GO:0016747">
    <property type="term" value="F:acyltransferase activity, transferring groups other than amino-acyl groups"/>
    <property type="evidence" value="ECO:0007669"/>
    <property type="project" value="InterPro"/>
</dbReference>
<dbReference type="Proteomes" id="UP000077405">
    <property type="component" value="Chromosome"/>
</dbReference>
<feature type="domain" description="N-acetyltransferase" evidence="1">
    <location>
        <begin position="119"/>
        <end position="187"/>
    </location>
</feature>
<evidence type="ECO:0000259" key="1">
    <source>
        <dbReference type="Pfam" id="PF00583"/>
    </source>
</evidence>
<dbReference type="InterPro" id="IPR016181">
    <property type="entry name" value="Acyl_CoA_acyltransferase"/>
</dbReference>
<dbReference type="STRING" id="1226968.A6A40_04335"/>
<accession>A0A160JEF6</accession>
<keyword evidence="3" id="KW-1185">Reference proteome</keyword>
<dbReference type="EMBL" id="CP015285">
    <property type="protein sequence ID" value="ANC91192.1"/>
    <property type="molecule type" value="Genomic_DNA"/>
</dbReference>
<dbReference type="InterPro" id="IPR000182">
    <property type="entry name" value="GNAT_dom"/>
</dbReference>